<reference evidence="15" key="1">
    <citation type="journal article" date="2017" name="Genome Biol.">
        <title>Comparative genomics reveals high biological diversity and specific adaptations in the industrially and medically important fungal genus Aspergillus.</title>
        <authorList>
            <person name="de Vries R.P."/>
            <person name="Riley R."/>
            <person name="Wiebenga A."/>
            <person name="Aguilar-Osorio G."/>
            <person name="Amillis S."/>
            <person name="Uchima C.A."/>
            <person name="Anderluh G."/>
            <person name="Asadollahi M."/>
            <person name="Askin M."/>
            <person name="Barry K."/>
            <person name="Battaglia E."/>
            <person name="Bayram O."/>
            <person name="Benocci T."/>
            <person name="Braus-Stromeyer S.A."/>
            <person name="Caldana C."/>
            <person name="Canovas D."/>
            <person name="Cerqueira G.C."/>
            <person name="Chen F."/>
            <person name="Chen W."/>
            <person name="Choi C."/>
            <person name="Clum A."/>
            <person name="Dos Santos R.A."/>
            <person name="Damasio A.R."/>
            <person name="Diallinas G."/>
            <person name="Emri T."/>
            <person name="Fekete E."/>
            <person name="Flipphi M."/>
            <person name="Freyberg S."/>
            <person name="Gallo A."/>
            <person name="Gournas C."/>
            <person name="Habgood R."/>
            <person name="Hainaut M."/>
            <person name="Harispe M.L."/>
            <person name="Henrissat B."/>
            <person name="Hilden K.S."/>
            <person name="Hope R."/>
            <person name="Hossain A."/>
            <person name="Karabika E."/>
            <person name="Karaffa L."/>
            <person name="Karanyi Z."/>
            <person name="Krasevec N."/>
            <person name="Kuo A."/>
            <person name="Kusch H."/>
            <person name="LaButti K."/>
            <person name="Lagendijk E.L."/>
            <person name="Lapidus A."/>
            <person name="Levasseur A."/>
            <person name="Lindquist E."/>
            <person name="Lipzen A."/>
            <person name="Logrieco A.F."/>
            <person name="MacCabe A."/>
            <person name="Maekelae M.R."/>
            <person name="Malavazi I."/>
            <person name="Melin P."/>
            <person name="Meyer V."/>
            <person name="Mielnichuk N."/>
            <person name="Miskei M."/>
            <person name="Molnar A.P."/>
            <person name="Mule G."/>
            <person name="Ngan C.Y."/>
            <person name="Orejas M."/>
            <person name="Orosz E."/>
            <person name="Ouedraogo J.P."/>
            <person name="Overkamp K.M."/>
            <person name="Park H.-S."/>
            <person name="Perrone G."/>
            <person name="Piumi F."/>
            <person name="Punt P.J."/>
            <person name="Ram A.F."/>
            <person name="Ramon A."/>
            <person name="Rauscher S."/>
            <person name="Record E."/>
            <person name="Riano-Pachon D.M."/>
            <person name="Robert V."/>
            <person name="Roehrig J."/>
            <person name="Ruller R."/>
            <person name="Salamov A."/>
            <person name="Salih N.S."/>
            <person name="Samson R.A."/>
            <person name="Sandor E."/>
            <person name="Sanguinetti M."/>
            <person name="Schuetze T."/>
            <person name="Sepcic K."/>
            <person name="Shelest E."/>
            <person name="Sherlock G."/>
            <person name="Sophianopoulou V."/>
            <person name="Squina F.M."/>
            <person name="Sun H."/>
            <person name="Susca A."/>
            <person name="Todd R.B."/>
            <person name="Tsang A."/>
            <person name="Unkles S.E."/>
            <person name="van de Wiele N."/>
            <person name="van Rossen-Uffink D."/>
            <person name="Oliveira J.V."/>
            <person name="Vesth T.C."/>
            <person name="Visser J."/>
            <person name="Yu J.-H."/>
            <person name="Zhou M."/>
            <person name="Andersen M.R."/>
            <person name="Archer D.B."/>
            <person name="Baker S.E."/>
            <person name="Benoit I."/>
            <person name="Brakhage A.A."/>
            <person name="Braus G.H."/>
            <person name="Fischer R."/>
            <person name="Frisvad J.C."/>
            <person name="Goldman G.H."/>
            <person name="Houbraken J."/>
            <person name="Oakley B."/>
            <person name="Pocsi I."/>
            <person name="Scazzocchio C."/>
            <person name="Seiboth B."/>
            <person name="vanKuyk P.A."/>
            <person name="Wortman J."/>
            <person name="Dyer P.S."/>
            <person name="Grigoriev I.V."/>
        </authorList>
    </citation>
    <scope>NUCLEOTIDE SEQUENCE [LARGE SCALE GENOMIC DNA]</scope>
    <source>
        <strain evidence="15">DTO 134E9</strain>
    </source>
</reference>
<comment type="catalytic activity">
    <reaction evidence="11">
        <text>L-ornithine + NADPH + O2 = N(5)-hydroxy-L-ornithine + NADP(+) + H2O</text>
        <dbReference type="Rhea" id="RHEA:41508"/>
        <dbReference type="ChEBI" id="CHEBI:15377"/>
        <dbReference type="ChEBI" id="CHEBI:15379"/>
        <dbReference type="ChEBI" id="CHEBI:46911"/>
        <dbReference type="ChEBI" id="CHEBI:57783"/>
        <dbReference type="ChEBI" id="CHEBI:58349"/>
        <dbReference type="ChEBI" id="CHEBI:78275"/>
        <dbReference type="EC" id="1.14.13.196"/>
    </reaction>
</comment>
<comment type="catalytic activity">
    <reaction evidence="12">
        <text>L-ornithine + NADH + O2 = N(5)-hydroxy-L-ornithine + NAD(+) + H2O</text>
        <dbReference type="Rhea" id="RHEA:41512"/>
        <dbReference type="ChEBI" id="CHEBI:15377"/>
        <dbReference type="ChEBI" id="CHEBI:15379"/>
        <dbReference type="ChEBI" id="CHEBI:46911"/>
        <dbReference type="ChEBI" id="CHEBI:57540"/>
        <dbReference type="ChEBI" id="CHEBI:57945"/>
        <dbReference type="ChEBI" id="CHEBI:78275"/>
        <dbReference type="EC" id="1.14.13.196"/>
    </reaction>
</comment>
<evidence type="ECO:0000256" key="4">
    <source>
        <dbReference type="ARBA" id="ARBA00012881"/>
    </source>
</evidence>
<evidence type="ECO:0000313" key="14">
    <source>
        <dbReference type="EMBL" id="OJJ39201.1"/>
    </source>
</evidence>
<dbReference type="Gene3D" id="3.50.50.60">
    <property type="entry name" value="FAD/NAD(P)-binding domain"/>
    <property type="match status" value="1"/>
</dbReference>
<keyword evidence="8" id="KW-0521">NADP</keyword>
<sequence>MRNVSVNQCTQQVTKDLGIQVPGWSSDVLCRYKAAEKPTTFPDLLDVLIIGAGPCGLAVAARLNEETPSAMFTDEEHQRYHWISKHSGRMALVQARHHKLNSVKADKWQPNAGDNARTRSVSSISTESTPSLASSAGSSDESDDSIDSPASLSTLVLDGTGDRFLERWNRAFKTLEIAQLRSPMFFHPDPGDRDGMLAYTQETGREKDLWEIPNCVGKEMSKHKKKKKQRSKQTIGQEIDERDRKDYFSPSTDLFADYCASIISRYKLDRPGKVLQREVTDIVYDYHPDLSPSEKIFTVTASDGSRFYSRTTVLAIGPGTTKILPFPLSEEEKNGGCHSSEIRSFPSMNVKRKIQQRQETNVMVVGGGLSSAQIVDMAIRKGVSKVWFLMRSDFKVKHFDIDLTWMGKFKNYEKAVFWSADTDEERLEMIKTARNGGSITPRYQKIVKHHAARHRASIHTRTVIVDRKYCPASQTWRLTTDPPIPDLPPMDYIYFATGIQADVNELPLLQSMNRDYPIETKGGLPCVTDDLMWRPGLPLFVTGRLGALRLGPGAPNLEGARTGAERIAWGMDEVLGRKEVEEDDGMEFSKECFCGFGNRYAGLDVSL</sequence>
<organism evidence="14 15">
    <name type="scientific">Aspergillus wentii DTO 134E9</name>
    <dbReference type="NCBI Taxonomy" id="1073089"/>
    <lineage>
        <taxon>Eukaryota</taxon>
        <taxon>Fungi</taxon>
        <taxon>Dikarya</taxon>
        <taxon>Ascomycota</taxon>
        <taxon>Pezizomycotina</taxon>
        <taxon>Eurotiomycetes</taxon>
        <taxon>Eurotiomycetidae</taxon>
        <taxon>Eurotiales</taxon>
        <taxon>Aspergillaceae</taxon>
        <taxon>Aspergillus</taxon>
        <taxon>Aspergillus subgen. Cremei</taxon>
    </lineage>
</organism>
<evidence type="ECO:0000256" key="3">
    <source>
        <dbReference type="ARBA" id="ARBA00007588"/>
    </source>
</evidence>
<comment type="cofactor">
    <cofactor evidence="1">
        <name>FAD</name>
        <dbReference type="ChEBI" id="CHEBI:57692"/>
    </cofactor>
</comment>
<evidence type="ECO:0000256" key="9">
    <source>
        <dbReference type="ARBA" id="ARBA00023002"/>
    </source>
</evidence>
<protein>
    <recommendedName>
        <fullName evidence="5">L-ornithine N(5)-monooxygenase</fullName>
        <ecNumber evidence="4">1.14.13.196</ecNumber>
    </recommendedName>
    <alternativeName>
        <fullName evidence="10">L-ornithine N(5)-oxygenase</fullName>
    </alternativeName>
</protein>
<comment type="pathway">
    <text evidence="2">Siderophore biosynthesis.</text>
</comment>
<dbReference type="PANTHER" id="PTHR38663">
    <property type="match status" value="1"/>
</dbReference>
<accession>A0A1L9RW75</accession>
<evidence type="ECO:0000256" key="13">
    <source>
        <dbReference type="SAM" id="MobiDB-lite"/>
    </source>
</evidence>
<evidence type="ECO:0000256" key="2">
    <source>
        <dbReference type="ARBA" id="ARBA00004924"/>
    </source>
</evidence>
<dbReference type="EMBL" id="KV878210">
    <property type="protein sequence ID" value="OJJ39201.1"/>
    <property type="molecule type" value="Genomic_DNA"/>
</dbReference>
<evidence type="ECO:0000313" key="15">
    <source>
        <dbReference type="Proteomes" id="UP000184383"/>
    </source>
</evidence>
<evidence type="ECO:0000256" key="7">
    <source>
        <dbReference type="ARBA" id="ARBA00022827"/>
    </source>
</evidence>
<feature type="region of interest" description="Disordered" evidence="13">
    <location>
        <begin position="103"/>
        <end position="152"/>
    </location>
</feature>
<keyword evidence="6" id="KW-0285">Flavoprotein</keyword>
<evidence type="ECO:0000256" key="12">
    <source>
        <dbReference type="ARBA" id="ARBA00049248"/>
    </source>
</evidence>
<dbReference type="InterPro" id="IPR036188">
    <property type="entry name" value="FAD/NAD-bd_sf"/>
</dbReference>
<gene>
    <name evidence="14" type="ORF">ASPWEDRAFT_360214</name>
</gene>
<proteinExistence type="inferred from homology"/>
<feature type="compositionally biased region" description="Low complexity" evidence="13">
    <location>
        <begin position="118"/>
        <end position="139"/>
    </location>
</feature>
<name>A0A1L9RW75_ASPWE</name>
<comment type="similarity">
    <text evidence="3">Belongs to the lysine N(6)-hydroxylase/L-ornithine N(5)-oxygenase family.</text>
</comment>
<dbReference type="EC" id="1.14.13.196" evidence="4"/>
<keyword evidence="9" id="KW-0560">Oxidoreductase</keyword>
<keyword evidence="7" id="KW-0274">FAD</keyword>
<keyword evidence="15" id="KW-1185">Reference proteome</keyword>
<dbReference type="AlphaFoldDB" id="A0A1L9RW75"/>
<evidence type="ECO:0000256" key="1">
    <source>
        <dbReference type="ARBA" id="ARBA00001974"/>
    </source>
</evidence>
<evidence type="ECO:0000256" key="5">
    <source>
        <dbReference type="ARBA" id="ARBA00018612"/>
    </source>
</evidence>
<evidence type="ECO:0000256" key="11">
    <source>
        <dbReference type="ARBA" id="ARBA00047598"/>
    </source>
</evidence>
<evidence type="ECO:0000256" key="6">
    <source>
        <dbReference type="ARBA" id="ARBA00022630"/>
    </source>
</evidence>
<dbReference type="SUPFAM" id="SSF51905">
    <property type="entry name" value="FAD/NAD(P)-binding domain"/>
    <property type="match status" value="1"/>
</dbReference>
<dbReference type="GeneID" id="63750201"/>
<dbReference type="Pfam" id="PF13434">
    <property type="entry name" value="Lys_Orn_oxgnase"/>
    <property type="match status" value="1"/>
</dbReference>
<evidence type="ECO:0000256" key="10">
    <source>
        <dbReference type="ARBA" id="ARBA00030351"/>
    </source>
</evidence>
<dbReference type="OrthoDB" id="76038at2759"/>
<evidence type="ECO:0000256" key="8">
    <source>
        <dbReference type="ARBA" id="ARBA00022857"/>
    </source>
</evidence>
<dbReference type="InterPro" id="IPR025700">
    <property type="entry name" value="Lys/Orn_oxygenase"/>
</dbReference>
<dbReference type="PANTHER" id="PTHR38663:SF1">
    <property type="entry name" value="L-ORNITHINE N(5)-MONOOXYGENASE"/>
    <property type="match status" value="1"/>
</dbReference>
<dbReference type="Proteomes" id="UP000184383">
    <property type="component" value="Unassembled WGS sequence"/>
</dbReference>
<dbReference type="RefSeq" id="XP_040692877.1">
    <property type="nucleotide sequence ID" value="XM_040834353.1"/>
</dbReference>
<dbReference type="GO" id="GO:0016491">
    <property type="term" value="F:oxidoreductase activity"/>
    <property type="evidence" value="ECO:0007669"/>
    <property type="project" value="UniProtKB-KW"/>
</dbReference>
<dbReference type="VEuPathDB" id="FungiDB:ASPWEDRAFT_360214"/>